<dbReference type="EMBL" id="LCIY01000034">
    <property type="protein sequence ID" value="KKT65822.1"/>
    <property type="molecule type" value="Genomic_DNA"/>
</dbReference>
<comment type="caution">
    <text evidence="1">The sequence shown here is derived from an EMBL/GenBank/DDBJ whole genome shotgun (WGS) entry which is preliminary data.</text>
</comment>
<organism evidence="1 2">
    <name type="scientific">Candidatus Woesebacteria bacterium GW2011_GWA2_44_33</name>
    <dbReference type="NCBI Taxonomy" id="1618564"/>
    <lineage>
        <taxon>Bacteria</taxon>
        <taxon>Candidatus Woeseibacteriota</taxon>
    </lineage>
</organism>
<evidence type="ECO:0000313" key="1">
    <source>
        <dbReference type="EMBL" id="KKT65822.1"/>
    </source>
</evidence>
<dbReference type="Proteomes" id="UP000034826">
    <property type="component" value="Unassembled WGS sequence"/>
</dbReference>
<evidence type="ECO:0000313" key="2">
    <source>
        <dbReference type="Proteomes" id="UP000034826"/>
    </source>
</evidence>
<accession>A0A0G1LAY2</accession>
<name>A0A0G1LAY2_9BACT</name>
<reference evidence="1 2" key="1">
    <citation type="journal article" date="2015" name="Nature">
        <title>rRNA introns, odd ribosomes, and small enigmatic genomes across a large radiation of phyla.</title>
        <authorList>
            <person name="Brown C.T."/>
            <person name="Hug L.A."/>
            <person name="Thomas B.C."/>
            <person name="Sharon I."/>
            <person name="Castelle C.J."/>
            <person name="Singh A."/>
            <person name="Wilkins M.J."/>
            <person name="Williams K.H."/>
            <person name="Banfield J.F."/>
        </authorList>
    </citation>
    <scope>NUCLEOTIDE SEQUENCE [LARGE SCALE GENOMIC DNA]</scope>
</reference>
<proteinExistence type="predicted"/>
<protein>
    <submittedName>
        <fullName evidence="1">Uncharacterized protein</fullName>
    </submittedName>
</protein>
<sequence length="243" mass="27490">MSKVARLNYTTINHDARVRLGLTINEYCVIDLIHNLATNPKNAQMGWCYAKKETLAGYLDLGRATVFRAINKGLALGLLEKHPDQSALIKATSNWFDEVMIKFESQNETVSIKPRYDSYQIETPPRLKMRTNKDIDKENDNSTVGRKNLGNGIASIGEIVKQHQPAKSKNNGIRYEWQVDAIRIWGELGMVGEPTRQFFSHVKKASLSNQEGKLSAALSYCKDAVGVRNKEQLFYWHCASNEV</sequence>
<dbReference type="AlphaFoldDB" id="A0A0G1LAY2"/>
<gene>
    <name evidence="1" type="ORF">UW60_C0034G0008</name>
</gene>